<organism evidence="1 2">
    <name type="scientific">Rhodnius prolixus</name>
    <name type="common">Triatomid bug</name>
    <dbReference type="NCBI Taxonomy" id="13249"/>
    <lineage>
        <taxon>Eukaryota</taxon>
        <taxon>Metazoa</taxon>
        <taxon>Ecdysozoa</taxon>
        <taxon>Arthropoda</taxon>
        <taxon>Hexapoda</taxon>
        <taxon>Insecta</taxon>
        <taxon>Pterygota</taxon>
        <taxon>Neoptera</taxon>
        <taxon>Paraneoptera</taxon>
        <taxon>Hemiptera</taxon>
        <taxon>Heteroptera</taxon>
        <taxon>Panheteroptera</taxon>
        <taxon>Cimicomorpha</taxon>
        <taxon>Reduviidae</taxon>
        <taxon>Triatominae</taxon>
        <taxon>Rhodnius</taxon>
    </lineage>
</organism>
<sequence length="68" mass="7088">MTCLVIIINLIHFSVAVRAGVLNWRVGLCALPVRLECGIVQILGSAGVLKSPGVLVAVVLYQSGGDTI</sequence>
<dbReference type="AlphaFoldDB" id="T1HZ87"/>
<accession>T1HZ87</accession>
<keyword evidence="2" id="KW-1185">Reference proteome</keyword>
<protein>
    <submittedName>
        <fullName evidence="1">Uncharacterized protein</fullName>
    </submittedName>
</protein>
<dbReference type="EMBL" id="ACPB03029219">
    <property type="status" value="NOT_ANNOTATED_CDS"/>
    <property type="molecule type" value="Genomic_DNA"/>
</dbReference>
<dbReference type="InParanoid" id="T1HZ87"/>
<dbReference type="HOGENOM" id="CLU_3038432_0_0_1"/>
<dbReference type="VEuPathDB" id="VectorBase:RPRC009357"/>
<proteinExistence type="predicted"/>
<dbReference type="EnsemblMetazoa" id="RPRC009357-RA">
    <property type="protein sequence ID" value="RPRC009357-PA"/>
    <property type="gene ID" value="RPRC009357"/>
</dbReference>
<name>T1HZ87_RHOPR</name>
<evidence type="ECO:0000313" key="2">
    <source>
        <dbReference type="Proteomes" id="UP000015103"/>
    </source>
</evidence>
<evidence type="ECO:0000313" key="1">
    <source>
        <dbReference type="EnsemblMetazoa" id="RPRC009357-PA"/>
    </source>
</evidence>
<dbReference type="Proteomes" id="UP000015103">
    <property type="component" value="Unassembled WGS sequence"/>
</dbReference>
<reference evidence="1" key="1">
    <citation type="submission" date="2015-05" db="UniProtKB">
        <authorList>
            <consortium name="EnsemblMetazoa"/>
        </authorList>
    </citation>
    <scope>IDENTIFICATION</scope>
</reference>